<sequence length="69" mass="7172">MALSAVLTTAVVSESIIESPMPSSYDAMASDGYSFGIRHRPADQEAGHQRLSSNALVSLPTPRPGAEAA</sequence>
<organism evidence="2 3">
    <name type="scientific">Stutzerimonas kirkiae</name>
    <dbReference type="NCBI Taxonomy" id="2211392"/>
    <lineage>
        <taxon>Bacteria</taxon>
        <taxon>Pseudomonadati</taxon>
        <taxon>Pseudomonadota</taxon>
        <taxon>Gammaproteobacteria</taxon>
        <taxon>Pseudomonadales</taxon>
        <taxon>Pseudomonadaceae</taxon>
        <taxon>Stutzerimonas</taxon>
    </lineage>
</organism>
<name>A0A4Q9RDY7_9GAMM</name>
<reference evidence="2 3" key="1">
    <citation type="submission" date="2018-06" db="EMBL/GenBank/DDBJ databases">
        <title>Three novel Pseudomonas species isolated from symptomatic oak.</title>
        <authorList>
            <person name="Bueno-Gonzalez V."/>
            <person name="Brady C."/>
        </authorList>
    </citation>
    <scope>NUCLEOTIDE SEQUENCE [LARGE SCALE GENOMIC DNA]</scope>
    <source>
        <strain evidence="2 3">P17C</strain>
    </source>
</reference>
<keyword evidence="3" id="KW-1185">Reference proteome</keyword>
<comment type="caution">
    <text evidence="2">The sequence shown here is derived from an EMBL/GenBank/DDBJ whole genome shotgun (WGS) entry which is preliminary data.</text>
</comment>
<evidence type="ECO:0000313" key="2">
    <source>
        <dbReference type="EMBL" id="TBU99936.1"/>
    </source>
</evidence>
<dbReference type="Proteomes" id="UP000292639">
    <property type="component" value="Unassembled WGS sequence"/>
</dbReference>
<evidence type="ECO:0000256" key="1">
    <source>
        <dbReference type="SAM" id="MobiDB-lite"/>
    </source>
</evidence>
<dbReference type="AlphaFoldDB" id="A0A4Q9RDY7"/>
<dbReference type="EMBL" id="QJUP01000001">
    <property type="protein sequence ID" value="TBU99936.1"/>
    <property type="molecule type" value="Genomic_DNA"/>
</dbReference>
<protein>
    <submittedName>
        <fullName evidence="2">Uncharacterized protein</fullName>
    </submittedName>
</protein>
<proteinExistence type="predicted"/>
<feature type="region of interest" description="Disordered" evidence="1">
    <location>
        <begin position="38"/>
        <end position="69"/>
    </location>
</feature>
<gene>
    <name evidence="2" type="ORF">DNJ96_01175</name>
</gene>
<evidence type="ECO:0000313" key="3">
    <source>
        <dbReference type="Proteomes" id="UP000292639"/>
    </source>
</evidence>
<accession>A0A4Q9RDY7</accession>